<feature type="region of interest" description="Disordered" evidence="1">
    <location>
        <begin position="199"/>
        <end position="259"/>
    </location>
</feature>
<dbReference type="SUPFAM" id="SSF56672">
    <property type="entry name" value="DNA/RNA polymerases"/>
    <property type="match status" value="1"/>
</dbReference>
<protein>
    <recommendedName>
        <fullName evidence="3">Reverse transcriptase domain-containing protein</fullName>
    </recommendedName>
</protein>
<evidence type="ECO:0000256" key="2">
    <source>
        <dbReference type="SAM" id="SignalP"/>
    </source>
</evidence>
<evidence type="ECO:0000259" key="3">
    <source>
        <dbReference type="PROSITE" id="PS50878"/>
    </source>
</evidence>
<dbReference type="Proteomes" id="UP001231189">
    <property type="component" value="Unassembled WGS sequence"/>
</dbReference>
<gene>
    <name evidence="4" type="ORF">QYE76_028488</name>
</gene>
<feature type="region of interest" description="Disordered" evidence="1">
    <location>
        <begin position="62"/>
        <end position="148"/>
    </location>
</feature>
<evidence type="ECO:0000313" key="4">
    <source>
        <dbReference type="EMBL" id="KAK1604815.1"/>
    </source>
</evidence>
<feature type="signal peptide" evidence="2">
    <location>
        <begin position="1"/>
        <end position="25"/>
    </location>
</feature>
<dbReference type="EMBL" id="JAUUTY010000007">
    <property type="protein sequence ID" value="KAK1604815.1"/>
    <property type="molecule type" value="Genomic_DNA"/>
</dbReference>
<reference evidence="4" key="1">
    <citation type="submission" date="2023-07" db="EMBL/GenBank/DDBJ databases">
        <title>A chromosome-level genome assembly of Lolium multiflorum.</title>
        <authorList>
            <person name="Chen Y."/>
            <person name="Copetti D."/>
            <person name="Kolliker R."/>
            <person name="Studer B."/>
        </authorList>
    </citation>
    <scope>NUCLEOTIDE SEQUENCE</scope>
    <source>
        <strain evidence="4">02402/16</strain>
        <tissue evidence="4">Leaf</tissue>
    </source>
</reference>
<keyword evidence="2" id="KW-0732">Signal</keyword>
<comment type="caution">
    <text evidence="4">The sequence shown here is derived from an EMBL/GenBank/DDBJ whole genome shotgun (WGS) entry which is preliminary data.</text>
</comment>
<dbReference type="Pfam" id="PF13966">
    <property type="entry name" value="zf-RVT"/>
    <property type="match status" value="1"/>
</dbReference>
<feature type="compositionally biased region" description="Low complexity" evidence="1">
    <location>
        <begin position="314"/>
        <end position="326"/>
    </location>
</feature>
<feature type="chain" id="PRO_5042037955" description="Reverse transcriptase domain-containing protein" evidence="2">
    <location>
        <begin position="26"/>
        <end position="1338"/>
    </location>
</feature>
<dbReference type="PANTHER" id="PTHR19446">
    <property type="entry name" value="REVERSE TRANSCRIPTASES"/>
    <property type="match status" value="1"/>
</dbReference>
<dbReference type="SUPFAM" id="SSF56219">
    <property type="entry name" value="DNase I-like"/>
    <property type="match status" value="1"/>
</dbReference>
<evidence type="ECO:0000256" key="1">
    <source>
        <dbReference type="SAM" id="MobiDB-lite"/>
    </source>
</evidence>
<organism evidence="4 5">
    <name type="scientific">Lolium multiflorum</name>
    <name type="common">Italian ryegrass</name>
    <name type="synonym">Lolium perenne subsp. multiflorum</name>
    <dbReference type="NCBI Taxonomy" id="4521"/>
    <lineage>
        <taxon>Eukaryota</taxon>
        <taxon>Viridiplantae</taxon>
        <taxon>Streptophyta</taxon>
        <taxon>Embryophyta</taxon>
        <taxon>Tracheophyta</taxon>
        <taxon>Spermatophyta</taxon>
        <taxon>Magnoliopsida</taxon>
        <taxon>Liliopsida</taxon>
        <taxon>Poales</taxon>
        <taxon>Poaceae</taxon>
        <taxon>BOP clade</taxon>
        <taxon>Pooideae</taxon>
        <taxon>Poodae</taxon>
        <taxon>Poeae</taxon>
        <taxon>Poeae Chloroplast Group 2 (Poeae type)</taxon>
        <taxon>Loliodinae</taxon>
        <taxon>Loliinae</taxon>
        <taxon>Lolium</taxon>
    </lineage>
</organism>
<accession>A0AAD8QL18</accession>
<proteinExistence type="predicted"/>
<feature type="domain" description="Reverse transcriptase" evidence="3">
    <location>
        <begin position="777"/>
        <end position="1055"/>
    </location>
</feature>
<evidence type="ECO:0000313" key="5">
    <source>
        <dbReference type="Proteomes" id="UP001231189"/>
    </source>
</evidence>
<dbReference type="InterPro" id="IPR026960">
    <property type="entry name" value="RVT-Znf"/>
</dbReference>
<name>A0AAD8QL18_LOLMU</name>
<feature type="compositionally biased region" description="Basic and acidic residues" evidence="1">
    <location>
        <begin position="243"/>
        <end position="259"/>
    </location>
</feature>
<feature type="compositionally biased region" description="Acidic residues" evidence="1">
    <location>
        <begin position="81"/>
        <end position="96"/>
    </location>
</feature>
<keyword evidence="5" id="KW-1185">Reference proteome</keyword>
<dbReference type="Pfam" id="PF00078">
    <property type="entry name" value="RVT_1"/>
    <property type="match status" value="1"/>
</dbReference>
<dbReference type="PROSITE" id="PS50878">
    <property type="entry name" value="RT_POL"/>
    <property type="match status" value="1"/>
</dbReference>
<dbReference type="InterPro" id="IPR000477">
    <property type="entry name" value="RT_dom"/>
</dbReference>
<dbReference type="CDD" id="cd01650">
    <property type="entry name" value="RT_nLTR_like"/>
    <property type="match status" value="1"/>
</dbReference>
<feature type="region of interest" description="Disordered" evidence="1">
    <location>
        <begin position="312"/>
        <end position="339"/>
    </location>
</feature>
<dbReference type="InterPro" id="IPR036691">
    <property type="entry name" value="Endo/exonu/phosph_ase_sf"/>
</dbReference>
<dbReference type="InterPro" id="IPR043502">
    <property type="entry name" value="DNA/RNA_pol_sf"/>
</dbReference>
<sequence length="1338" mass="149323">MRTASFSLPARWGVPLAWMWLLAHPDAPVRMSFGCRKEDLLPEFITLFVNMQGYRIQLVREADSVEDSPPHAPPNFPPADGAEDKEDDLEETDDDRWDGRRGRHSKPSRATASAPGAAGGGPRKSVPLGASPCSPSACRPGAPKDLTLQMPDSARSQYGTNLTPTGNIFPLVAKIIKSTISATPSGQLSPDVSLSDDTLCANLHEDSPPGGPSSPTPGKAMNLSEADRAEVGWSTPSGSSDQEYLRNSEQRSKLNHDRPSRKLMLEEAAAAANPDSAPALDLHQAPAISQASVPLADQRLLLEAPIPELGAPVARGPRSKASPAARARVRDPKGPATVRSWSVPCTRQLKRTTSPSASTTLLLHPLQPLHQGHPPKRWPCFKPANVLKLSFWLQDARLKKWRLKLRRRLLGRQRLKGASAAAQRMVLRESHPQKLFLPSEVLPRGNLPRALARSKSIATWALREIPRTGARFTWSNHQLNPVRSALDRVFVSAPFEAIFPLCSLSAETSLGSDHTPLVFDTGEGFPLRTNRFFFETGWFEQQDFVPLVLQKWENLRTMVGGRDIIDWWCFMSAGLRQFLRGWNQNLTRDNKAEKSALLGQIAHLDVLADSSGLDEDAWASRYHLEEQLLHIYRMEEEHWRQRGRVRWALQGDANTAYFHAVANGRRRKCHIARLSSDSGTITDPKQIQHHVYEFYRNLLGASAPRVCGLAPSTWGEEVRVSDEENVGLACTFSEDELEAIVNDMKTDTAPGPDGFPVLFFKRFWPQVKLGILHILNDFVLGRIDISRLNFGILSLIPKVPGAESISQYRPIALINVIFKIISKAYASKLDPVAHRIISPNQTAFIKGRNILDGPLALMEIIHDIRVRKHNGVLLKLDFEKAYDRVNWDFLGEVLRCKGFDEGYIHRISQLVSGGQTAISINGEVGPFFRNKRGVRQGDPLSPLLFNFIGEALSGILSAAASAGHIHGLVPHLVPGGITHLQYADDTLILIQGSDEDIANLKFLLMCFEDMSGLKINYHKSEVFVLGQRSIESTTIANKLNCNLGSFPFIYLGLPLSDRKLTLEHFWKDWWIGRGPIMEAFPSLFAICDNQDISVAEAFHQNALHVRFRRSFDQENLRLWGELQGLVNRVSLGTDLDKVSWHLEQAGSYSVKSMYAQLSQGVTVAHHKDLWKSKVPLKIKIFSWQLALDKLPSGQQILTRRGPSNGLCALCGAPEDASHIFFACSLAKFAWAVSRQLLGCNWCPSNFSQFHAILSGFAGYTRKLLWVLFLAQSWALWNARNKLAIEKKVIANPADIIYKIIILLQLWSIRFKSREKEGLNWMARELRELYVQLKPPAPP</sequence>